<evidence type="ECO:0000256" key="1">
    <source>
        <dbReference type="SAM" id="Phobius"/>
    </source>
</evidence>
<accession>A0ABS4IW51</accession>
<dbReference type="InterPro" id="IPR001223">
    <property type="entry name" value="Glyco_hydro18_cat"/>
</dbReference>
<keyword evidence="1" id="KW-0812">Transmembrane</keyword>
<dbReference type="PANTHER" id="PTHR46066:SF2">
    <property type="entry name" value="CHITINASE DOMAIN-CONTAINING PROTEIN 1"/>
    <property type="match status" value="1"/>
</dbReference>
<comment type="caution">
    <text evidence="3">The sequence shown here is derived from an EMBL/GenBank/DDBJ whole genome shotgun (WGS) entry which is preliminary data.</text>
</comment>
<sequence length="371" mass="41606">MNRSETHKSKRQGKTSGKEKAVLAVAAVLVLICVIVYGIKFYAGDQGNGRGKDKEPMAPVELSAWLVDWQWQTGLEDLQAIYPSLNSLQVFAAYFDHTDSLYFTEAFNQAQPLISETRSQMGAAKRYLTLVNDRYDQNGKAVQKDSALITRLMSTTESRKRHIDEILARADTDGYDGIEIDYEKIADDDWEQVLLFYAELYQRLDVIGKSLRIVLEPRTPINKLSLPEGPSYVMMAYNLYGTHSGPGPKADHAFIAELADRMDPIPGEPYIAFALGGFEWNKDGKAAALTEKQAAELSQKSLDSPQRDTASGSVRFSYMAEDKSKHTVWYADDITLAGWIETARQAGYSNIALWRLGGMQDGMLEYLKRLE</sequence>
<dbReference type="Pfam" id="PF00704">
    <property type="entry name" value="Glyco_hydro_18"/>
    <property type="match status" value="1"/>
</dbReference>
<gene>
    <name evidence="3" type="ORF">J2Z66_003430</name>
</gene>
<reference evidence="3 4" key="1">
    <citation type="submission" date="2021-03" db="EMBL/GenBank/DDBJ databases">
        <title>Genomic Encyclopedia of Type Strains, Phase IV (KMG-IV): sequencing the most valuable type-strain genomes for metagenomic binning, comparative biology and taxonomic classification.</title>
        <authorList>
            <person name="Goeker M."/>
        </authorList>
    </citation>
    <scope>NUCLEOTIDE SEQUENCE [LARGE SCALE GENOMIC DNA]</scope>
    <source>
        <strain evidence="3 4">DSM 26048</strain>
    </source>
</reference>
<protein>
    <submittedName>
        <fullName evidence="3">Spore germination protein YaaH</fullName>
    </submittedName>
</protein>
<keyword evidence="1" id="KW-1133">Transmembrane helix</keyword>
<dbReference type="InterPro" id="IPR029070">
    <property type="entry name" value="Chitinase_insertion_sf"/>
</dbReference>
<dbReference type="Gene3D" id="3.20.20.80">
    <property type="entry name" value="Glycosidases"/>
    <property type="match status" value="1"/>
</dbReference>
<dbReference type="Gene3D" id="3.10.50.10">
    <property type="match status" value="1"/>
</dbReference>
<feature type="transmembrane region" description="Helical" evidence="1">
    <location>
        <begin position="21"/>
        <end position="43"/>
    </location>
</feature>
<keyword evidence="1" id="KW-0472">Membrane</keyword>
<organism evidence="3 4">
    <name type="scientific">Paenibacillus eucommiae</name>
    <dbReference type="NCBI Taxonomy" id="1355755"/>
    <lineage>
        <taxon>Bacteria</taxon>
        <taxon>Bacillati</taxon>
        <taxon>Bacillota</taxon>
        <taxon>Bacilli</taxon>
        <taxon>Bacillales</taxon>
        <taxon>Paenibacillaceae</taxon>
        <taxon>Paenibacillus</taxon>
    </lineage>
</organism>
<name>A0ABS4IW51_9BACL</name>
<dbReference type="RefSeq" id="WP_312894598.1">
    <property type="nucleotide sequence ID" value="NZ_JAGGLB010000010.1"/>
</dbReference>
<dbReference type="InterPro" id="IPR017853">
    <property type="entry name" value="GH"/>
</dbReference>
<dbReference type="SUPFAM" id="SSF51445">
    <property type="entry name" value="(Trans)glycosidases"/>
    <property type="match status" value="1"/>
</dbReference>
<dbReference type="PANTHER" id="PTHR46066">
    <property type="entry name" value="CHITINASE DOMAIN-CONTAINING PROTEIN 1 FAMILY MEMBER"/>
    <property type="match status" value="1"/>
</dbReference>
<evidence type="ECO:0000259" key="2">
    <source>
        <dbReference type="Pfam" id="PF00704"/>
    </source>
</evidence>
<evidence type="ECO:0000313" key="3">
    <source>
        <dbReference type="EMBL" id="MBP1991823.1"/>
    </source>
</evidence>
<proteinExistence type="predicted"/>
<feature type="domain" description="GH18" evidence="2">
    <location>
        <begin position="146"/>
        <end position="357"/>
    </location>
</feature>
<dbReference type="Proteomes" id="UP001519287">
    <property type="component" value="Unassembled WGS sequence"/>
</dbReference>
<dbReference type="EMBL" id="JAGGLB010000010">
    <property type="protein sequence ID" value="MBP1991823.1"/>
    <property type="molecule type" value="Genomic_DNA"/>
</dbReference>
<evidence type="ECO:0000313" key="4">
    <source>
        <dbReference type="Proteomes" id="UP001519287"/>
    </source>
</evidence>
<keyword evidence="4" id="KW-1185">Reference proteome</keyword>